<sequence>MPAALLLRLARATAFATVCVGLGVLAHVFAGGTVTVETAAWGQGLSLLAALPLTGRERDLRVILPLLAAVQAGMHVIFAVVDATPAGDSVVQHLHCATPGLGMTILHGAAVTLTAVWLARGEAAVWALLRLAGARVLRLIIAWLAPEPAVGRGPVPAFPEALRLRSALLRSVVSRRGPPAVAFCR</sequence>
<feature type="transmembrane region" description="Helical" evidence="1">
    <location>
        <begin position="38"/>
        <end position="55"/>
    </location>
</feature>
<dbReference type="Proteomes" id="UP000661607">
    <property type="component" value="Unassembled WGS sequence"/>
</dbReference>
<feature type="transmembrane region" description="Helical" evidence="1">
    <location>
        <begin position="101"/>
        <end position="119"/>
    </location>
</feature>
<reference evidence="2 3" key="1">
    <citation type="submission" date="2020-10" db="EMBL/GenBank/DDBJ databases">
        <title>Sequencing the genomes of 1000 actinobacteria strains.</title>
        <authorList>
            <person name="Klenk H.-P."/>
        </authorList>
    </citation>
    <scope>NUCLEOTIDE SEQUENCE [LARGE SCALE GENOMIC DNA]</scope>
    <source>
        <strain evidence="2 3">DSM 43748</strain>
    </source>
</reference>
<evidence type="ECO:0000256" key="1">
    <source>
        <dbReference type="SAM" id="Phobius"/>
    </source>
</evidence>
<gene>
    <name evidence="2" type="ORF">H4W81_006821</name>
</gene>
<keyword evidence="1" id="KW-0812">Transmembrane</keyword>
<evidence type="ECO:0008006" key="4">
    <source>
        <dbReference type="Google" id="ProtNLM"/>
    </source>
</evidence>
<accession>A0ABR9KR75</accession>
<evidence type="ECO:0000313" key="2">
    <source>
        <dbReference type="EMBL" id="MBE1564042.1"/>
    </source>
</evidence>
<feature type="transmembrane region" description="Helical" evidence="1">
    <location>
        <begin position="62"/>
        <end position="81"/>
    </location>
</feature>
<comment type="caution">
    <text evidence="2">The sequence shown here is derived from an EMBL/GenBank/DDBJ whole genome shotgun (WGS) entry which is preliminary data.</text>
</comment>
<name>A0ABR9KR75_9ACTN</name>
<evidence type="ECO:0000313" key="3">
    <source>
        <dbReference type="Proteomes" id="UP000661607"/>
    </source>
</evidence>
<keyword evidence="1" id="KW-0472">Membrane</keyword>
<keyword evidence="1" id="KW-1133">Transmembrane helix</keyword>
<organism evidence="2 3">
    <name type="scientific">Nonomuraea africana</name>
    <dbReference type="NCBI Taxonomy" id="46171"/>
    <lineage>
        <taxon>Bacteria</taxon>
        <taxon>Bacillati</taxon>
        <taxon>Actinomycetota</taxon>
        <taxon>Actinomycetes</taxon>
        <taxon>Streptosporangiales</taxon>
        <taxon>Streptosporangiaceae</taxon>
        <taxon>Nonomuraea</taxon>
    </lineage>
</organism>
<keyword evidence="3" id="KW-1185">Reference proteome</keyword>
<dbReference type="RefSeq" id="WP_192778492.1">
    <property type="nucleotide sequence ID" value="NZ_BAAASY010000028.1"/>
</dbReference>
<dbReference type="EMBL" id="JADBEF010000001">
    <property type="protein sequence ID" value="MBE1564042.1"/>
    <property type="molecule type" value="Genomic_DNA"/>
</dbReference>
<proteinExistence type="predicted"/>
<protein>
    <recommendedName>
        <fullName evidence="4">MFS transporter</fullName>
    </recommendedName>
</protein>
<feature type="transmembrane region" description="Helical" evidence="1">
    <location>
        <begin position="12"/>
        <end position="32"/>
    </location>
</feature>